<dbReference type="GO" id="GO:0006979">
    <property type="term" value="P:response to oxidative stress"/>
    <property type="evidence" value="ECO:0007669"/>
    <property type="project" value="TreeGrafter"/>
</dbReference>
<comment type="subcellular location">
    <subcellularLocation>
        <location evidence="1">Cytoplasm</location>
    </subcellularLocation>
</comment>
<dbReference type="InterPro" id="IPR024706">
    <property type="entry name" value="Peroxiredoxin_AhpC-typ"/>
</dbReference>
<sequence>MLVGKPAPDFTAPAAFPGDGAADPIKNISLSDYRGKWLVFFWYPLDFTFICPTEILALADRLEEFQDVDCEILGASTDSVYSHRAWVRTPRDQNGIAGTNYPIIADMTRKIAADYGVLLEDEGHSLRGLFIIDPNGIVQHATLNANNVGRNVDEVLRTLQAFQSGGLCAANWKPGTKNLTPGS</sequence>
<dbReference type="AlphaFoldDB" id="A0A7W9STM8"/>
<reference evidence="11 12" key="1">
    <citation type="submission" date="2020-08" db="EMBL/GenBank/DDBJ databases">
        <title>Genomic Encyclopedia of Type Strains, Phase IV (KMG-IV): sequencing the most valuable type-strain genomes for metagenomic binning, comparative biology and taxonomic classification.</title>
        <authorList>
            <person name="Goeker M."/>
        </authorList>
    </citation>
    <scope>NUCLEOTIDE SEQUENCE [LARGE SCALE GENOMIC DNA]</scope>
    <source>
        <strain evidence="11 12">DSM 23562</strain>
    </source>
</reference>
<evidence type="ECO:0000313" key="11">
    <source>
        <dbReference type="EMBL" id="MBB6051823.1"/>
    </source>
</evidence>
<dbReference type="Gene3D" id="3.40.30.10">
    <property type="entry name" value="Glutaredoxin"/>
    <property type="match status" value="1"/>
</dbReference>
<dbReference type="InterPro" id="IPR013766">
    <property type="entry name" value="Thioredoxin_domain"/>
</dbReference>
<dbReference type="GO" id="GO:0045454">
    <property type="term" value="P:cell redox homeostasis"/>
    <property type="evidence" value="ECO:0007669"/>
    <property type="project" value="TreeGrafter"/>
</dbReference>
<proteinExistence type="inferred from homology"/>
<evidence type="ECO:0000313" key="12">
    <source>
        <dbReference type="Proteomes" id="UP000520814"/>
    </source>
</evidence>
<dbReference type="SUPFAM" id="SSF52833">
    <property type="entry name" value="Thioredoxin-like"/>
    <property type="match status" value="1"/>
</dbReference>
<evidence type="ECO:0000256" key="8">
    <source>
        <dbReference type="ARBA" id="ARBA00023284"/>
    </source>
</evidence>
<keyword evidence="7" id="KW-1015">Disulfide bond</keyword>
<evidence type="ECO:0000256" key="7">
    <source>
        <dbReference type="ARBA" id="ARBA00023157"/>
    </source>
</evidence>
<evidence type="ECO:0000256" key="4">
    <source>
        <dbReference type="ARBA" id="ARBA00022559"/>
    </source>
</evidence>
<dbReference type="PANTHER" id="PTHR10681">
    <property type="entry name" value="THIOREDOXIN PEROXIDASE"/>
    <property type="match status" value="1"/>
</dbReference>
<dbReference type="PANTHER" id="PTHR10681:SF121">
    <property type="entry name" value="ALKYL HYDROPEROXIDE REDUCTASE C"/>
    <property type="match status" value="1"/>
</dbReference>
<comment type="similarity">
    <text evidence="2">Belongs to the peroxiredoxin family. AhpC/Prx1 subfamily.</text>
</comment>
<feature type="active site" description="Cysteine sulfenic acid (-SOH) intermediate; for peroxidase activity" evidence="9">
    <location>
        <position position="51"/>
    </location>
</feature>
<evidence type="ECO:0000256" key="6">
    <source>
        <dbReference type="ARBA" id="ARBA00023002"/>
    </source>
</evidence>
<keyword evidence="6" id="KW-0560">Oxidoreductase</keyword>
<dbReference type="InterPro" id="IPR036249">
    <property type="entry name" value="Thioredoxin-like_sf"/>
</dbReference>
<evidence type="ECO:0000256" key="2">
    <source>
        <dbReference type="ARBA" id="ARBA00009796"/>
    </source>
</evidence>
<keyword evidence="5" id="KW-0049">Antioxidant</keyword>
<keyword evidence="4" id="KW-0575">Peroxidase</keyword>
<name>A0A7W9STM8_ARMRO</name>
<dbReference type="FunFam" id="3.40.30.10:FF:000002">
    <property type="entry name" value="Alkyl hydroperoxide reductase C"/>
    <property type="match status" value="1"/>
</dbReference>
<dbReference type="InterPro" id="IPR000866">
    <property type="entry name" value="AhpC/TSA"/>
</dbReference>
<dbReference type="InterPro" id="IPR050217">
    <property type="entry name" value="Peroxiredoxin"/>
</dbReference>
<dbReference type="CDD" id="cd03015">
    <property type="entry name" value="PRX_Typ2cys"/>
    <property type="match status" value="1"/>
</dbReference>
<evidence type="ECO:0000256" key="5">
    <source>
        <dbReference type="ARBA" id="ARBA00022862"/>
    </source>
</evidence>
<dbReference type="Pfam" id="PF00578">
    <property type="entry name" value="AhpC-TSA"/>
    <property type="match status" value="1"/>
</dbReference>
<evidence type="ECO:0000256" key="1">
    <source>
        <dbReference type="ARBA" id="ARBA00004496"/>
    </source>
</evidence>
<dbReference type="Proteomes" id="UP000520814">
    <property type="component" value="Unassembled WGS sequence"/>
</dbReference>
<keyword evidence="12" id="KW-1185">Reference proteome</keyword>
<accession>A0A7W9STM8</accession>
<keyword evidence="3" id="KW-0963">Cytoplasm</keyword>
<dbReference type="GO" id="GO:0008379">
    <property type="term" value="F:thioredoxin peroxidase activity"/>
    <property type="evidence" value="ECO:0007669"/>
    <property type="project" value="TreeGrafter"/>
</dbReference>
<keyword evidence="8" id="KW-0676">Redox-active center</keyword>
<dbReference type="GO" id="GO:0033554">
    <property type="term" value="P:cellular response to stress"/>
    <property type="evidence" value="ECO:0007669"/>
    <property type="project" value="TreeGrafter"/>
</dbReference>
<evidence type="ECO:0000256" key="3">
    <source>
        <dbReference type="ARBA" id="ARBA00022490"/>
    </source>
</evidence>
<feature type="domain" description="Thioredoxin" evidence="10">
    <location>
        <begin position="1"/>
        <end position="164"/>
    </location>
</feature>
<gene>
    <name evidence="11" type="ORF">HNQ39_003633</name>
</gene>
<dbReference type="PROSITE" id="PS51352">
    <property type="entry name" value="THIOREDOXIN_2"/>
    <property type="match status" value="1"/>
</dbReference>
<dbReference type="GO" id="GO:0042744">
    <property type="term" value="P:hydrogen peroxide catabolic process"/>
    <property type="evidence" value="ECO:0007669"/>
    <property type="project" value="TreeGrafter"/>
</dbReference>
<dbReference type="RefSeq" id="WP_184199627.1">
    <property type="nucleotide sequence ID" value="NZ_JACHGW010000003.1"/>
</dbReference>
<dbReference type="GO" id="GO:0005829">
    <property type="term" value="C:cytosol"/>
    <property type="evidence" value="ECO:0007669"/>
    <property type="project" value="TreeGrafter"/>
</dbReference>
<evidence type="ECO:0000259" key="10">
    <source>
        <dbReference type="PROSITE" id="PS51352"/>
    </source>
</evidence>
<evidence type="ECO:0000256" key="9">
    <source>
        <dbReference type="PIRSR" id="PIRSR000239-1"/>
    </source>
</evidence>
<dbReference type="PIRSF" id="PIRSF000239">
    <property type="entry name" value="AHPC"/>
    <property type="match status" value="1"/>
</dbReference>
<protein>
    <submittedName>
        <fullName evidence="11">Alkyl hydroperoxide reductase subunit AhpC</fullName>
    </submittedName>
</protein>
<dbReference type="EMBL" id="JACHGW010000003">
    <property type="protein sequence ID" value="MBB6051823.1"/>
    <property type="molecule type" value="Genomic_DNA"/>
</dbReference>
<organism evidence="11 12">
    <name type="scientific">Armatimonas rosea</name>
    <dbReference type="NCBI Taxonomy" id="685828"/>
    <lineage>
        <taxon>Bacteria</taxon>
        <taxon>Bacillati</taxon>
        <taxon>Armatimonadota</taxon>
        <taxon>Armatimonadia</taxon>
        <taxon>Armatimonadales</taxon>
        <taxon>Armatimonadaceae</taxon>
        <taxon>Armatimonas</taxon>
    </lineage>
</organism>
<comment type="caution">
    <text evidence="11">The sequence shown here is derived from an EMBL/GenBank/DDBJ whole genome shotgun (WGS) entry which is preliminary data.</text>
</comment>